<evidence type="ECO:0000313" key="10">
    <source>
        <dbReference type="EMBL" id="BAM88803.1"/>
    </source>
</evidence>
<dbReference type="Gene3D" id="1.10.10.10">
    <property type="entry name" value="Winged helix-like DNA-binding domain superfamily/Winged helix DNA-binding domain"/>
    <property type="match status" value="1"/>
</dbReference>
<feature type="domain" description="RNA polymerase sigma factor 70 region 4 type 2" evidence="9">
    <location>
        <begin position="164"/>
        <end position="215"/>
    </location>
</feature>
<comment type="similarity">
    <text evidence="1 6">Belongs to the sigma-70 factor family. ECF subfamily.</text>
</comment>
<dbReference type="SUPFAM" id="SSF88946">
    <property type="entry name" value="Sigma2 domain of RNA polymerase sigma factors"/>
    <property type="match status" value="1"/>
</dbReference>
<dbReference type="PANTHER" id="PTHR43133">
    <property type="entry name" value="RNA POLYMERASE ECF-TYPE SIGMA FACTO"/>
    <property type="match status" value="1"/>
</dbReference>
<evidence type="ECO:0000256" key="5">
    <source>
        <dbReference type="ARBA" id="ARBA00023163"/>
    </source>
</evidence>
<sequence length="233" mass="26175">MSYALDVWAPADGVSSKEPASPDVATVPWSESASTVPDSVPSDTAVFDEDKELLDRLATGEELAFRLLVERHIDRAYAIALRIVGNAADAEDVVQDTMLKVWTHRGRWQHGRAKFSTWLYRVVSNRCIDIRRKPRTENVDVVPEVADGKPDAASVIERAEMNNLLEAAMQRLTEQQRIAVILSYHESMSNGEIADVMDTTVAAVESLLKRGRQQLRDMLRRHERDIRGAFTDC</sequence>
<dbReference type="GO" id="GO:0006352">
    <property type="term" value="P:DNA-templated transcription initiation"/>
    <property type="evidence" value="ECO:0007669"/>
    <property type="project" value="InterPro"/>
</dbReference>
<dbReference type="SUPFAM" id="SSF88659">
    <property type="entry name" value="Sigma3 and sigma4 domains of RNA polymerase sigma factors"/>
    <property type="match status" value="1"/>
</dbReference>
<dbReference type="EMBL" id="AP012603">
    <property type="protein sequence ID" value="BAM88803.1"/>
    <property type="molecule type" value="Genomic_DNA"/>
</dbReference>
<organism evidence="10 11">
    <name type="scientific">Bradyrhizobium oligotrophicum S58</name>
    <dbReference type="NCBI Taxonomy" id="1245469"/>
    <lineage>
        <taxon>Bacteria</taxon>
        <taxon>Pseudomonadati</taxon>
        <taxon>Pseudomonadota</taxon>
        <taxon>Alphaproteobacteria</taxon>
        <taxon>Hyphomicrobiales</taxon>
        <taxon>Nitrobacteraceae</taxon>
        <taxon>Bradyrhizobium</taxon>
    </lineage>
</organism>
<evidence type="ECO:0000259" key="9">
    <source>
        <dbReference type="Pfam" id="PF08281"/>
    </source>
</evidence>
<evidence type="ECO:0000313" key="11">
    <source>
        <dbReference type="Proteomes" id="UP000011841"/>
    </source>
</evidence>
<dbReference type="AlphaFoldDB" id="M4Z5N4"/>
<dbReference type="Gene3D" id="1.10.1740.10">
    <property type="match status" value="1"/>
</dbReference>
<evidence type="ECO:0000256" key="4">
    <source>
        <dbReference type="ARBA" id="ARBA00023125"/>
    </source>
</evidence>
<keyword evidence="2 6" id="KW-0805">Transcription regulation</keyword>
<dbReference type="InterPro" id="IPR014284">
    <property type="entry name" value="RNA_pol_sigma-70_dom"/>
</dbReference>
<evidence type="ECO:0000256" key="2">
    <source>
        <dbReference type="ARBA" id="ARBA00023015"/>
    </source>
</evidence>
<dbReference type="InterPro" id="IPR007627">
    <property type="entry name" value="RNA_pol_sigma70_r2"/>
</dbReference>
<dbReference type="NCBIfam" id="NF004113">
    <property type="entry name" value="PRK05602.1"/>
    <property type="match status" value="1"/>
</dbReference>
<dbReference type="STRING" id="1245469.S58_27970"/>
<dbReference type="RefSeq" id="WP_015665925.1">
    <property type="nucleotide sequence ID" value="NC_020453.1"/>
</dbReference>
<proteinExistence type="inferred from homology"/>
<evidence type="ECO:0000256" key="6">
    <source>
        <dbReference type="RuleBase" id="RU000716"/>
    </source>
</evidence>
<dbReference type="PATRIC" id="fig|1245469.3.peg.2871"/>
<gene>
    <name evidence="10" type="ORF">S58_27970</name>
</gene>
<dbReference type="PROSITE" id="PS01063">
    <property type="entry name" value="SIGMA70_ECF"/>
    <property type="match status" value="1"/>
</dbReference>
<name>M4Z5N4_9BRAD</name>
<feature type="domain" description="RNA polymerase sigma-70 region 2" evidence="8">
    <location>
        <begin position="68"/>
        <end position="133"/>
    </location>
</feature>
<dbReference type="GeneID" id="301816676"/>
<evidence type="ECO:0000256" key="7">
    <source>
        <dbReference type="SAM" id="MobiDB-lite"/>
    </source>
</evidence>
<dbReference type="KEGG" id="aol:S58_27970"/>
<dbReference type="Pfam" id="PF08281">
    <property type="entry name" value="Sigma70_r4_2"/>
    <property type="match status" value="1"/>
</dbReference>
<dbReference type="NCBIfam" id="NF009190">
    <property type="entry name" value="PRK12538.1"/>
    <property type="match status" value="1"/>
</dbReference>
<dbReference type="InterPro" id="IPR036388">
    <property type="entry name" value="WH-like_DNA-bd_sf"/>
</dbReference>
<dbReference type="Proteomes" id="UP000011841">
    <property type="component" value="Chromosome"/>
</dbReference>
<dbReference type="InterPro" id="IPR013325">
    <property type="entry name" value="RNA_pol_sigma_r2"/>
</dbReference>
<dbReference type="Pfam" id="PF04542">
    <property type="entry name" value="Sigma70_r2"/>
    <property type="match status" value="1"/>
</dbReference>
<dbReference type="NCBIfam" id="TIGR02937">
    <property type="entry name" value="sigma70-ECF"/>
    <property type="match status" value="1"/>
</dbReference>
<dbReference type="OrthoDB" id="9780326at2"/>
<dbReference type="CDD" id="cd06171">
    <property type="entry name" value="Sigma70_r4"/>
    <property type="match status" value="1"/>
</dbReference>
<evidence type="ECO:0000256" key="1">
    <source>
        <dbReference type="ARBA" id="ARBA00010641"/>
    </source>
</evidence>
<keyword evidence="4 6" id="KW-0238">DNA-binding</keyword>
<feature type="region of interest" description="Disordered" evidence="7">
    <location>
        <begin position="12"/>
        <end position="40"/>
    </location>
</feature>
<dbReference type="GO" id="GO:0003677">
    <property type="term" value="F:DNA binding"/>
    <property type="evidence" value="ECO:0007669"/>
    <property type="project" value="UniProtKB-KW"/>
</dbReference>
<dbReference type="HOGENOM" id="CLU_047691_3_0_5"/>
<protein>
    <recommendedName>
        <fullName evidence="6">RNA polymerase sigma factor</fullName>
    </recommendedName>
</protein>
<dbReference type="InterPro" id="IPR039425">
    <property type="entry name" value="RNA_pol_sigma-70-like"/>
</dbReference>
<keyword evidence="11" id="KW-1185">Reference proteome</keyword>
<dbReference type="InterPro" id="IPR013324">
    <property type="entry name" value="RNA_pol_sigma_r3/r4-like"/>
</dbReference>
<dbReference type="PANTHER" id="PTHR43133:SF8">
    <property type="entry name" value="RNA POLYMERASE SIGMA FACTOR HI_1459-RELATED"/>
    <property type="match status" value="1"/>
</dbReference>
<dbReference type="InterPro" id="IPR000838">
    <property type="entry name" value="RNA_pol_sigma70_ECF_CS"/>
</dbReference>
<dbReference type="eggNOG" id="COG1595">
    <property type="taxonomic scope" value="Bacteria"/>
</dbReference>
<keyword evidence="3 6" id="KW-0731">Sigma factor</keyword>
<evidence type="ECO:0000259" key="8">
    <source>
        <dbReference type="Pfam" id="PF04542"/>
    </source>
</evidence>
<accession>M4Z5N4</accession>
<dbReference type="GO" id="GO:0016987">
    <property type="term" value="F:sigma factor activity"/>
    <property type="evidence" value="ECO:0007669"/>
    <property type="project" value="UniProtKB-KW"/>
</dbReference>
<reference evidence="10 11" key="1">
    <citation type="journal article" date="2013" name="Appl. Environ. Microbiol.">
        <title>Genome analysis suggests that the soil oligotrophic bacterium Agromonas oligotrophica (Bradyrhizobium oligotrophicum) is a nitrogen-fixing symbiont of Aeschynomene indica.</title>
        <authorList>
            <person name="Okubo T."/>
            <person name="Fukushima S."/>
            <person name="Itakura M."/>
            <person name="Oshima K."/>
            <person name="Longtonglang A."/>
            <person name="Teaumroong N."/>
            <person name="Mitsui H."/>
            <person name="Hattori M."/>
            <person name="Hattori R."/>
            <person name="Hattori T."/>
            <person name="Minamisawa K."/>
        </authorList>
    </citation>
    <scope>NUCLEOTIDE SEQUENCE [LARGE SCALE GENOMIC DNA]</scope>
    <source>
        <strain evidence="10 11">S58</strain>
    </source>
</reference>
<keyword evidence="5 6" id="KW-0804">Transcription</keyword>
<dbReference type="InterPro" id="IPR013249">
    <property type="entry name" value="RNA_pol_sigma70_r4_t2"/>
</dbReference>
<evidence type="ECO:0000256" key="3">
    <source>
        <dbReference type="ARBA" id="ARBA00023082"/>
    </source>
</evidence>